<evidence type="ECO:0000256" key="1">
    <source>
        <dbReference type="ARBA" id="ARBA00022729"/>
    </source>
</evidence>
<evidence type="ECO:0000313" key="6">
    <source>
        <dbReference type="EMBL" id="QJW99946.1"/>
    </source>
</evidence>
<dbReference type="InterPro" id="IPR004843">
    <property type="entry name" value="Calcineurin-like_PHP"/>
</dbReference>
<feature type="domain" description="Purple acid phosphatase N-terminal" evidence="5">
    <location>
        <begin position="61"/>
        <end position="165"/>
    </location>
</feature>
<keyword evidence="3" id="KW-1133">Transmembrane helix</keyword>
<dbReference type="PANTHER" id="PTHR45867">
    <property type="entry name" value="PURPLE ACID PHOSPHATASE"/>
    <property type="match status" value="1"/>
</dbReference>
<feature type="compositionally biased region" description="Polar residues" evidence="2">
    <location>
        <begin position="469"/>
        <end position="479"/>
    </location>
</feature>
<evidence type="ECO:0000256" key="2">
    <source>
        <dbReference type="SAM" id="MobiDB-lite"/>
    </source>
</evidence>
<reference evidence="7" key="1">
    <citation type="submission" date="2020-05" db="EMBL/GenBank/DDBJ databases">
        <title>Frigoriglobus tundricola gen. nov., sp. nov., a psychrotolerant cellulolytic planctomycete of the family Gemmataceae with two divergent copies of 16S rRNA gene.</title>
        <authorList>
            <person name="Kulichevskaya I.S."/>
            <person name="Ivanova A.A."/>
            <person name="Naumoff D.G."/>
            <person name="Beletsky A.V."/>
            <person name="Rijpstra W.I.C."/>
            <person name="Sinninghe Damste J.S."/>
            <person name="Mardanov A.V."/>
            <person name="Ravin N.V."/>
            <person name="Dedysh S.N."/>
        </authorList>
    </citation>
    <scope>NUCLEOTIDE SEQUENCE [LARGE SCALE GENOMIC DNA]</scope>
    <source>
        <strain evidence="7">PL17</strain>
    </source>
</reference>
<feature type="region of interest" description="Disordered" evidence="2">
    <location>
        <begin position="457"/>
        <end position="486"/>
    </location>
</feature>
<sequence length="519" mass="57035">MTRLQAQAAALAVAALTMLIVLIVTMRSSEESLSRTGTPAPAVETPEQKKSREAAKPTPTPDRIVLTWKSDPTTTQAVTWRTDTTVKAAVAQIAPADPGPGVEAGGNGFDAKKVGTFAARTETLKTAINEAHYHSVNFERLRPGTRYMYRVGNGATWSEWFQFDTAATTPEPFGFLYFGDAQNGIKSLWSRVVRGAYSDMPKARFMVHAGDLVNNGTSDAEWNEWHQAAGWINGTVPSVPTPGNHEFAGKLVAHWRPQFTLFENGPPGLEETCYSFDYQGTRIVVLNSNEKIAEQTPWLDKVLESRPTSIRWTVVTFHHPIYSTSPGRDNKAVRQAWRPLFDKHGVDLVLQGHDHTYGRSGLMREDNLLSGDPLRPTRGTVYAVSVSGSKMYALDKLSWAKRSFANVQLYQLIRIDGGLLTYEARTARGDVYDAFELRKQPEGNVLLERDVKPLAPTEAANWPEPAPLPTTQQEPNTPTAAKEEGPEDGRWLAAAIVLGSVVLGVVAAIRGAGRRPFGD</sequence>
<evidence type="ECO:0000256" key="3">
    <source>
        <dbReference type="SAM" id="Phobius"/>
    </source>
</evidence>
<accession>A0A6M5Z2J3</accession>
<dbReference type="InterPro" id="IPR008963">
    <property type="entry name" value="Purple_acid_Pase-like_N"/>
</dbReference>
<dbReference type="EMBL" id="CP053452">
    <property type="protein sequence ID" value="QJW99946.1"/>
    <property type="molecule type" value="Genomic_DNA"/>
</dbReference>
<dbReference type="PANTHER" id="PTHR45867:SF3">
    <property type="entry name" value="ACID PHOSPHATASE TYPE 7"/>
    <property type="match status" value="1"/>
</dbReference>
<keyword evidence="7" id="KW-1185">Reference proteome</keyword>
<feature type="transmembrane region" description="Helical" evidence="3">
    <location>
        <begin position="491"/>
        <end position="509"/>
    </location>
</feature>
<dbReference type="Gene3D" id="2.60.40.380">
    <property type="entry name" value="Purple acid phosphatase-like, N-terminal"/>
    <property type="match status" value="1"/>
</dbReference>
<dbReference type="InterPro" id="IPR015914">
    <property type="entry name" value="PAPs_N"/>
</dbReference>
<dbReference type="RefSeq" id="WP_227254585.1">
    <property type="nucleotide sequence ID" value="NZ_CP053452.2"/>
</dbReference>
<dbReference type="SUPFAM" id="SSF56300">
    <property type="entry name" value="Metallo-dependent phosphatases"/>
    <property type="match status" value="1"/>
</dbReference>
<gene>
    <name evidence="6" type="ORF">FTUN_7569</name>
</gene>
<evidence type="ECO:0000259" key="4">
    <source>
        <dbReference type="Pfam" id="PF00149"/>
    </source>
</evidence>
<evidence type="ECO:0000259" key="5">
    <source>
        <dbReference type="Pfam" id="PF16656"/>
    </source>
</evidence>
<keyword evidence="3" id="KW-0812">Transmembrane</keyword>
<feature type="compositionally biased region" description="Basic and acidic residues" evidence="2">
    <location>
        <begin position="46"/>
        <end position="55"/>
    </location>
</feature>
<dbReference type="Pfam" id="PF16656">
    <property type="entry name" value="Pur_ac_phosph_N"/>
    <property type="match status" value="1"/>
</dbReference>
<dbReference type="Gene3D" id="3.60.21.10">
    <property type="match status" value="1"/>
</dbReference>
<organism evidence="6 7">
    <name type="scientific">Frigoriglobus tundricola</name>
    <dbReference type="NCBI Taxonomy" id="2774151"/>
    <lineage>
        <taxon>Bacteria</taxon>
        <taxon>Pseudomonadati</taxon>
        <taxon>Planctomycetota</taxon>
        <taxon>Planctomycetia</taxon>
        <taxon>Gemmatales</taxon>
        <taxon>Gemmataceae</taxon>
        <taxon>Frigoriglobus</taxon>
    </lineage>
</organism>
<keyword evidence="1" id="KW-0732">Signal</keyword>
<evidence type="ECO:0000313" key="7">
    <source>
        <dbReference type="Proteomes" id="UP000503447"/>
    </source>
</evidence>
<proteinExistence type="predicted"/>
<feature type="domain" description="Calcineurin-like phosphoesterase" evidence="4">
    <location>
        <begin position="201"/>
        <end position="357"/>
    </location>
</feature>
<dbReference type="SUPFAM" id="SSF49363">
    <property type="entry name" value="Purple acid phosphatase, N-terminal domain"/>
    <property type="match status" value="1"/>
</dbReference>
<dbReference type="Proteomes" id="UP000503447">
    <property type="component" value="Chromosome"/>
</dbReference>
<feature type="region of interest" description="Disordered" evidence="2">
    <location>
        <begin position="30"/>
        <end position="62"/>
    </location>
</feature>
<dbReference type="GO" id="GO:0046872">
    <property type="term" value="F:metal ion binding"/>
    <property type="evidence" value="ECO:0007669"/>
    <property type="project" value="InterPro"/>
</dbReference>
<name>A0A6M5Z2J3_9BACT</name>
<dbReference type="InterPro" id="IPR029052">
    <property type="entry name" value="Metallo-depent_PP-like"/>
</dbReference>
<dbReference type="KEGG" id="ftj:FTUN_7569"/>
<dbReference type="Pfam" id="PF00149">
    <property type="entry name" value="Metallophos"/>
    <property type="match status" value="1"/>
</dbReference>
<keyword evidence="3" id="KW-0472">Membrane</keyword>
<dbReference type="GO" id="GO:0003993">
    <property type="term" value="F:acid phosphatase activity"/>
    <property type="evidence" value="ECO:0007669"/>
    <property type="project" value="InterPro"/>
</dbReference>
<dbReference type="AlphaFoldDB" id="A0A6M5Z2J3"/>
<protein>
    <submittedName>
        <fullName evidence="6">Uncharacterized protein</fullName>
    </submittedName>
</protein>